<name>A0A2T5GXR3_9RHOB</name>
<keyword evidence="3" id="KW-1185">Reference proteome</keyword>
<feature type="domain" description="DUF3644" evidence="1">
    <location>
        <begin position="9"/>
        <end position="156"/>
    </location>
</feature>
<dbReference type="OrthoDB" id="5138762at2"/>
<dbReference type="InterPro" id="IPR022104">
    <property type="entry name" value="DUF3644"/>
</dbReference>
<organism evidence="2 3">
    <name type="scientific">Celeribacter persicus</name>
    <dbReference type="NCBI Taxonomy" id="1651082"/>
    <lineage>
        <taxon>Bacteria</taxon>
        <taxon>Pseudomonadati</taxon>
        <taxon>Pseudomonadota</taxon>
        <taxon>Alphaproteobacteria</taxon>
        <taxon>Rhodobacterales</taxon>
        <taxon>Roseobacteraceae</taxon>
        <taxon>Celeribacter</taxon>
    </lineage>
</organism>
<dbReference type="Proteomes" id="UP000244077">
    <property type="component" value="Unassembled WGS sequence"/>
</dbReference>
<dbReference type="EMBL" id="QAOH01000046">
    <property type="protein sequence ID" value="PTQ64118.1"/>
    <property type="molecule type" value="Genomic_DNA"/>
</dbReference>
<dbReference type="Pfam" id="PF12358">
    <property type="entry name" value="DUF3644"/>
    <property type="match status" value="1"/>
</dbReference>
<evidence type="ECO:0000313" key="2">
    <source>
        <dbReference type="EMBL" id="PTQ64118.1"/>
    </source>
</evidence>
<protein>
    <recommendedName>
        <fullName evidence="1">DUF3644 domain-containing protein</fullName>
    </recommendedName>
</protein>
<sequence>MKKEVRQLREKAINALVLSIEHFNRPWDRGRTEAVLILLDHAFEMLLKAAIRERQGKIRKAREKQTIGFDACVRKGLTDANLKFLTDEQALTLQTINGQRDAAQHYLIDLSEHQLYFYAQAGVTLFRDIHDDVFQEKLIIHLPERVLPISTTAPKDLSALFDKEVEEIKGLLAPGTRRKMDAVAKARSLAVLESAVNGDYEQPSDGELEKVCKRLSGGEAWTSVFPGVASINITAEHDGPSLSLRLTKNEGTPVQLLKEGEGAGAVVAVRRVNELDFYSLGAAPLAKKVGLTIPKSRSVVDHLNLRDDPECFKEIAIGGITHARYSPKAIKRIEQALKEESIDDIWAAHRAKQKAAKKKGGGK</sequence>
<accession>A0A2T5GXR3</accession>
<gene>
    <name evidence="2" type="ORF">C8N42_1462</name>
</gene>
<comment type="caution">
    <text evidence="2">The sequence shown here is derived from an EMBL/GenBank/DDBJ whole genome shotgun (WGS) entry which is preliminary data.</text>
</comment>
<proteinExistence type="predicted"/>
<evidence type="ECO:0000259" key="1">
    <source>
        <dbReference type="Pfam" id="PF12358"/>
    </source>
</evidence>
<dbReference type="AlphaFoldDB" id="A0A2T5GXR3"/>
<evidence type="ECO:0000313" key="3">
    <source>
        <dbReference type="Proteomes" id="UP000244077"/>
    </source>
</evidence>
<reference evidence="2 3" key="1">
    <citation type="submission" date="2018-04" db="EMBL/GenBank/DDBJ databases">
        <title>Genomic Encyclopedia of Archaeal and Bacterial Type Strains, Phase II (KMG-II): from individual species to whole genera.</title>
        <authorList>
            <person name="Goeker M."/>
        </authorList>
    </citation>
    <scope>NUCLEOTIDE SEQUENCE [LARGE SCALE GENOMIC DNA]</scope>
    <source>
        <strain evidence="2 3">DSM 100434</strain>
    </source>
</reference>
<dbReference type="RefSeq" id="WP_107818273.1">
    <property type="nucleotide sequence ID" value="NZ_QAOH01000046.1"/>
</dbReference>